<name>A0A2K0WMC9_GIBNY</name>
<evidence type="ECO:0000313" key="2">
    <source>
        <dbReference type="Proteomes" id="UP000236664"/>
    </source>
</evidence>
<gene>
    <name evidence="1" type="ORF">FNYG_02986</name>
</gene>
<sequence length="82" mass="9077">MRPIKTIRVPILESTLGLGTVITSHPILPWDYKLLVIMTAEESASIRLRLHTPTSTAGAVERTSMLENIDSDDEAIVFLKMA</sequence>
<protein>
    <submittedName>
        <fullName evidence="1">Uncharacterized protein</fullName>
    </submittedName>
</protein>
<reference evidence="1 2" key="1">
    <citation type="submission" date="2017-06" db="EMBL/GenBank/DDBJ databases">
        <title>Genome of Fusarium nygamai isolate CS10214.</title>
        <authorList>
            <person name="Gardiner D.M."/>
            <person name="Obanor F."/>
            <person name="Kazan K."/>
        </authorList>
    </citation>
    <scope>NUCLEOTIDE SEQUENCE [LARGE SCALE GENOMIC DNA]</scope>
    <source>
        <strain evidence="1 2">CS10214</strain>
    </source>
</reference>
<dbReference type="Proteomes" id="UP000236664">
    <property type="component" value="Unassembled WGS sequence"/>
</dbReference>
<keyword evidence="2" id="KW-1185">Reference proteome</keyword>
<comment type="caution">
    <text evidence="1">The sequence shown here is derived from an EMBL/GenBank/DDBJ whole genome shotgun (WGS) entry which is preliminary data.</text>
</comment>
<proteinExistence type="predicted"/>
<accession>A0A2K0WMC9</accession>
<dbReference type="EMBL" id="MTQA01000053">
    <property type="protein sequence ID" value="PNP83423.1"/>
    <property type="molecule type" value="Genomic_DNA"/>
</dbReference>
<organism evidence="1 2">
    <name type="scientific">Gibberella nygamai</name>
    <name type="common">Bean root rot disease fungus</name>
    <name type="synonym">Fusarium nygamai</name>
    <dbReference type="NCBI Taxonomy" id="42673"/>
    <lineage>
        <taxon>Eukaryota</taxon>
        <taxon>Fungi</taxon>
        <taxon>Dikarya</taxon>
        <taxon>Ascomycota</taxon>
        <taxon>Pezizomycotina</taxon>
        <taxon>Sordariomycetes</taxon>
        <taxon>Hypocreomycetidae</taxon>
        <taxon>Hypocreales</taxon>
        <taxon>Nectriaceae</taxon>
        <taxon>Fusarium</taxon>
        <taxon>Fusarium fujikuroi species complex</taxon>
    </lineage>
</organism>
<evidence type="ECO:0000313" key="1">
    <source>
        <dbReference type="EMBL" id="PNP83423.1"/>
    </source>
</evidence>
<dbReference type="AlphaFoldDB" id="A0A2K0WMC9"/>